<dbReference type="EMBL" id="CP001958">
    <property type="protein sequence ID" value="ADG97566.1"/>
    <property type="molecule type" value="Genomic_DNA"/>
</dbReference>
<protein>
    <submittedName>
        <fullName evidence="1">Uncharacterized protein</fullName>
    </submittedName>
</protein>
<organism evidence="1 2">
    <name type="scientific">Segniliparus rotundus (strain ATCC BAA-972 / CDC 1076 / CIP 108378 / DSM 44985 / JCM 13578)</name>
    <dbReference type="NCBI Taxonomy" id="640132"/>
    <lineage>
        <taxon>Bacteria</taxon>
        <taxon>Bacillati</taxon>
        <taxon>Actinomycetota</taxon>
        <taxon>Actinomycetes</taxon>
        <taxon>Mycobacteriales</taxon>
        <taxon>Segniliparaceae</taxon>
        <taxon>Segniliparus</taxon>
    </lineage>
</organism>
<dbReference type="KEGG" id="srt:Srot_1093"/>
<name>D6ZF42_SEGRD</name>
<sequence length="81" mass="9051">MLEPMSDTAIAILLAIKRICEDRQLELRHSYLTEAEYQEIDEALAELGYKESHGDTSEWEGALRAALFGRELAGKADPSRG</sequence>
<evidence type="ECO:0000313" key="2">
    <source>
        <dbReference type="Proteomes" id="UP000002247"/>
    </source>
</evidence>
<gene>
    <name evidence="1" type="ordered locus">Srot_1093</name>
</gene>
<proteinExistence type="predicted"/>
<evidence type="ECO:0000313" key="1">
    <source>
        <dbReference type="EMBL" id="ADG97566.1"/>
    </source>
</evidence>
<reference evidence="1 2" key="1">
    <citation type="journal article" date="2010" name="Stand. Genomic Sci.">
        <title>Complete genome sequence of Segniliparus rotundus type strain (CDC 1076).</title>
        <authorList>
            <person name="Sikorski J."/>
            <person name="Lapidus A."/>
            <person name="Copeland A."/>
            <person name="Misra M."/>
            <person name="Glavina Del Rio T."/>
            <person name="Nolan M."/>
            <person name="Lucas S."/>
            <person name="Chen F."/>
            <person name="Tice H."/>
            <person name="Cheng J.F."/>
            <person name="Jando M."/>
            <person name="Schneider S."/>
            <person name="Bruce D."/>
            <person name="Goodwin L."/>
            <person name="Pitluck S."/>
            <person name="Liolios K."/>
            <person name="Mikhailova N."/>
            <person name="Pati A."/>
            <person name="Ivanova N."/>
            <person name="Mavromatis K."/>
            <person name="Chen A."/>
            <person name="Palaniappan K."/>
            <person name="Chertkov O."/>
            <person name="Land M."/>
            <person name="Hauser L."/>
            <person name="Chang Y.J."/>
            <person name="Jeffries C.D."/>
            <person name="Brettin T."/>
            <person name="Detter J.C."/>
            <person name="Han C."/>
            <person name="Rohde M."/>
            <person name="Goker M."/>
            <person name="Bristow J."/>
            <person name="Eisen J.A."/>
            <person name="Markowitz V."/>
            <person name="Hugenholtz P."/>
            <person name="Kyrpides N.C."/>
            <person name="Klenk H.P."/>
        </authorList>
    </citation>
    <scope>NUCLEOTIDE SEQUENCE [LARGE SCALE GENOMIC DNA]</scope>
    <source>
        <strain evidence="2">ATCC BAA-972 / CDC 1076 / CIP 108378 / DSM 44985 / JCM 13578</strain>
    </source>
</reference>
<dbReference type="AlphaFoldDB" id="D6ZF42"/>
<keyword evidence="2" id="KW-1185">Reference proteome</keyword>
<accession>D6ZF42</accession>
<dbReference type="HOGENOM" id="CLU_2571901_0_0_11"/>
<dbReference type="Proteomes" id="UP000002247">
    <property type="component" value="Chromosome"/>
</dbReference>